<keyword evidence="4" id="KW-1185">Reference proteome</keyword>
<feature type="transmembrane region" description="Helical" evidence="2">
    <location>
        <begin position="14"/>
        <end position="35"/>
    </location>
</feature>
<gene>
    <name evidence="3" type="ORF">H2C83_10785</name>
</gene>
<keyword evidence="2" id="KW-0472">Membrane</keyword>
<keyword evidence="1" id="KW-0175">Coiled coil</keyword>
<evidence type="ECO:0000313" key="3">
    <source>
        <dbReference type="EMBL" id="MBA4602790.1"/>
    </source>
</evidence>
<comment type="caution">
    <text evidence="3">The sequence shown here is derived from an EMBL/GenBank/DDBJ whole genome shotgun (WGS) entry which is preliminary data.</text>
</comment>
<evidence type="ECO:0000256" key="1">
    <source>
        <dbReference type="SAM" id="Coils"/>
    </source>
</evidence>
<reference evidence="3 4" key="1">
    <citation type="submission" date="2020-07" db="EMBL/GenBank/DDBJ databases">
        <title>Thermoactinomyces phylogeny.</title>
        <authorList>
            <person name="Dunlap C."/>
        </authorList>
    </citation>
    <scope>NUCLEOTIDE SEQUENCE [LARGE SCALE GENOMIC DNA]</scope>
    <source>
        <strain evidence="3 4">AMNI-1</strain>
    </source>
</reference>
<dbReference type="RefSeq" id="WP_181740685.1">
    <property type="nucleotide sequence ID" value="NZ_JACEOL010000034.1"/>
</dbReference>
<protein>
    <submittedName>
        <fullName evidence="3">Uncharacterized protein</fullName>
    </submittedName>
</protein>
<name>A0A7W1XT81_9BACL</name>
<feature type="coiled-coil region" evidence="1">
    <location>
        <begin position="36"/>
        <end position="73"/>
    </location>
</feature>
<accession>A0A7W1XT81</accession>
<dbReference type="AlphaFoldDB" id="A0A7W1XT81"/>
<evidence type="ECO:0000313" key="4">
    <source>
        <dbReference type="Proteomes" id="UP000538292"/>
    </source>
</evidence>
<dbReference type="Proteomes" id="UP000538292">
    <property type="component" value="Unassembled WGS sequence"/>
</dbReference>
<sequence>MNFLPPRPLSQRFFYGWLLLILLVFILAGWGVFWAKDKLEQKIKPLEEQTSILREKTAEAMQKEKEAKKRNQELAPFLEYKETVAMLEDSQISWKTCINLLSDALPDQAKIFRMEGKKNHIYLWGLFPSVEVASGYVNKMVNEQKNVFQEGWVDCVGASCAGSPVKAVGKQVVIQFHFVLEQD</sequence>
<dbReference type="EMBL" id="JACEOL010000034">
    <property type="protein sequence ID" value="MBA4602790.1"/>
    <property type="molecule type" value="Genomic_DNA"/>
</dbReference>
<organism evidence="3 4">
    <name type="scientific">Thermoactinomyces mirandus</name>
    <dbReference type="NCBI Taxonomy" id="2756294"/>
    <lineage>
        <taxon>Bacteria</taxon>
        <taxon>Bacillati</taxon>
        <taxon>Bacillota</taxon>
        <taxon>Bacilli</taxon>
        <taxon>Bacillales</taxon>
        <taxon>Thermoactinomycetaceae</taxon>
        <taxon>Thermoactinomyces</taxon>
    </lineage>
</organism>
<keyword evidence="2" id="KW-1133">Transmembrane helix</keyword>
<evidence type="ECO:0000256" key="2">
    <source>
        <dbReference type="SAM" id="Phobius"/>
    </source>
</evidence>
<proteinExistence type="predicted"/>
<keyword evidence="2" id="KW-0812">Transmembrane</keyword>